<dbReference type="Proteomes" id="UP000664132">
    <property type="component" value="Unassembled WGS sequence"/>
</dbReference>
<comment type="caution">
    <text evidence="1">The sequence shown here is derived from an EMBL/GenBank/DDBJ whole genome shotgun (WGS) entry which is preliminary data.</text>
</comment>
<reference evidence="1" key="1">
    <citation type="submission" date="2021-02" db="EMBL/GenBank/DDBJ databases">
        <title>Genome sequence Cadophora malorum strain M34.</title>
        <authorList>
            <person name="Stefanovic E."/>
            <person name="Vu D."/>
            <person name="Scully C."/>
            <person name="Dijksterhuis J."/>
            <person name="Roader J."/>
            <person name="Houbraken J."/>
        </authorList>
    </citation>
    <scope>NUCLEOTIDE SEQUENCE</scope>
    <source>
        <strain evidence="1">M34</strain>
    </source>
</reference>
<gene>
    <name evidence="1" type="ORF">IFR04_006592</name>
</gene>
<proteinExistence type="predicted"/>
<protein>
    <submittedName>
        <fullName evidence="1">Uncharacterized protein</fullName>
    </submittedName>
</protein>
<evidence type="ECO:0000313" key="1">
    <source>
        <dbReference type="EMBL" id="KAG4420305.1"/>
    </source>
</evidence>
<keyword evidence="2" id="KW-1185">Reference proteome</keyword>
<accession>A0A8H7TJG7</accession>
<organism evidence="1 2">
    <name type="scientific">Cadophora malorum</name>
    <dbReference type="NCBI Taxonomy" id="108018"/>
    <lineage>
        <taxon>Eukaryota</taxon>
        <taxon>Fungi</taxon>
        <taxon>Dikarya</taxon>
        <taxon>Ascomycota</taxon>
        <taxon>Pezizomycotina</taxon>
        <taxon>Leotiomycetes</taxon>
        <taxon>Helotiales</taxon>
        <taxon>Ploettnerulaceae</taxon>
        <taxon>Cadophora</taxon>
    </lineage>
</organism>
<dbReference type="AlphaFoldDB" id="A0A8H7TJG7"/>
<name>A0A8H7TJG7_9HELO</name>
<sequence length="55" mass="6201">MGRQWGAIKNGFLIAIPIEFGALRCSLRWQFLGVTIDCLGETESNRDFDRPQACV</sequence>
<evidence type="ECO:0000313" key="2">
    <source>
        <dbReference type="Proteomes" id="UP000664132"/>
    </source>
</evidence>
<dbReference type="EMBL" id="JAFJYH010000087">
    <property type="protein sequence ID" value="KAG4420305.1"/>
    <property type="molecule type" value="Genomic_DNA"/>
</dbReference>